<dbReference type="GO" id="GO:0016491">
    <property type="term" value="F:oxidoreductase activity"/>
    <property type="evidence" value="ECO:0007669"/>
    <property type="project" value="UniProtKB-KW"/>
</dbReference>
<evidence type="ECO:0000256" key="1">
    <source>
        <dbReference type="ARBA" id="ARBA00023002"/>
    </source>
</evidence>
<reference evidence="3" key="1">
    <citation type="submission" date="2016-06" db="EMBL/GenBank/DDBJ databases">
        <authorList>
            <person name="Varghese N."/>
            <person name="Submissions Spin"/>
        </authorList>
    </citation>
    <scope>NUCLEOTIDE SEQUENCE [LARGE SCALE GENOMIC DNA]</scope>
    <source>
        <strain evidence="3">DSM 43168</strain>
    </source>
</reference>
<dbReference type="InterPro" id="IPR036010">
    <property type="entry name" value="2Fe-2S_ferredoxin-like_sf"/>
</dbReference>
<dbReference type="Proteomes" id="UP000183585">
    <property type="component" value="Unassembled WGS sequence"/>
</dbReference>
<dbReference type="EMBL" id="FMCT01000019">
    <property type="protein sequence ID" value="SCF48663.1"/>
    <property type="molecule type" value="Genomic_DNA"/>
</dbReference>
<evidence type="ECO:0000313" key="3">
    <source>
        <dbReference type="Proteomes" id="UP000183585"/>
    </source>
</evidence>
<dbReference type="RefSeq" id="WP_176735044.1">
    <property type="nucleotide sequence ID" value="NZ_FMCT01000019.1"/>
</dbReference>
<dbReference type="GO" id="GO:0051536">
    <property type="term" value="F:iron-sulfur cluster binding"/>
    <property type="evidence" value="ECO:0007669"/>
    <property type="project" value="InterPro"/>
</dbReference>
<sequence length="91" mass="9367">MTPAPPPTVSVLLDREPTDVPAGVSIAAAVALAGRRALRTSRPSGELRAVFCGMGSCHECVVTVDGVRGVRACITPVAPGMRIDTDQGVVR</sequence>
<proteinExistence type="predicted"/>
<dbReference type="Gene3D" id="3.10.20.440">
    <property type="entry name" value="2Fe-2S iron-sulphur cluster binding domain, sarcosine oxidase, alpha subunit, N-terminal domain"/>
    <property type="match status" value="1"/>
</dbReference>
<dbReference type="SUPFAM" id="SSF54292">
    <property type="entry name" value="2Fe-2S ferredoxin-like"/>
    <property type="match status" value="1"/>
</dbReference>
<keyword evidence="3" id="KW-1185">Reference proteome</keyword>
<dbReference type="Pfam" id="PF13510">
    <property type="entry name" value="Fer2_4"/>
    <property type="match status" value="1"/>
</dbReference>
<gene>
    <name evidence="2" type="ORF">GA0070563_11978</name>
</gene>
<dbReference type="AlphaFoldDB" id="A0A1C5AU27"/>
<protein>
    <submittedName>
        <fullName evidence="2">2Fe-2S iron-sulfur cluster binding domain-containing protein</fullName>
    </submittedName>
</protein>
<dbReference type="InterPro" id="IPR042204">
    <property type="entry name" value="2Fe-2S-bd_N"/>
</dbReference>
<evidence type="ECO:0000313" key="2">
    <source>
        <dbReference type="EMBL" id="SCF48663.1"/>
    </source>
</evidence>
<organism evidence="2 3">
    <name type="scientific">Micromonospora carbonacea</name>
    <dbReference type="NCBI Taxonomy" id="47853"/>
    <lineage>
        <taxon>Bacteria</taxon>
        <taxon>Bacillati</taxon>
        <taxon>Actinomycetota</taxon>
        <taxon>Actinomycetes</taxon>
        <taxon>Micromonosporales</taxon>
        <taxon>Micromonosporaceae</taxon>
        <taxon>Micromonospora</taxon>
    </lineage>
</organism>
<keyword evidence="1" id="KW-0560">Oxidoreductase</keyword>
<name>A0A1C5AU27_9ACTN</name>
<accession>A0A1C5AU27</accession>